<proteinExistence type="predicted"/>
<organism evidence="1 2">
    <name type="scientific">Nonomuraea dietziae</name>
    <dbReference type="NCBI Taxonomy" id="65515"/>
    <lineage>
        <taxon>Bacteria</taxon>
        <taxon>Bacillati</taxon>
        <taxon>Actinomycetota</taxon>
        <taxon>Actinomycetes</taxon>
        <taxon>Streptosporangiales</taxon>
        <taxon>Streptosporangiaceae</taxon>
        <taxon>Nonomuraea</taxon>
    </lineage>
</organism>
<accession>A0A7W5YBD6</accession>
<name>A0A7W5YBD6_9ACTN</name>
<reference evidence="1 2" key="1">
    <citation type="submission" date="2020-08" db="EMBL/GenBank/DDBJ databases">
        <title>Sequencing the genomes of 1000 actinobacteria strains.</title>
        <authorList>
            <person name="Klenk H.-P."/>
        </authorList>
    </citation>
    <scope>NUCLEOTIDE SEQUENCE [LARGE SCALE GENOMIC DNA]</scope>
    <source>
        <strain evidence="1 2">DSM 44320</strain>
    </source>
</reference>
<dbReference type="AlphaFoldDB" id="A0A7W5YBD6"/>
<comment type="caution">
    <text evidence="1">The sequence shown here is derived from an EMBL/GenBank/DDBJ whole genome shotgun (WGS) entry which is preliminary data.</text>
</comment>
<evidence type="ECO:0000313" key="1">
    <source>
        <dbReference type="EMBL" id="MBB3728063.1"/>
    </source>
</evidence>
<protein>
    <submittedName>
        <fullName evidence="1">Uncharacterized protein</fullName>
    </submittedName>
</protein>
<dbReference type="RefSeq" id="WP_183649493.1">
    <property type="nucleotide sequence ID" value="NZ_BAAAXX010000039.1"/>
</dbReference>
<evidence type="ECO:0000313" key="2">
    <source>
        <dbReference type="Proteomes" id="UP000579945"/>
    </source>
</evidence>
<dbReference type="GeneID" id="95390327"/>
<sequence>MKIDVSRVRLGRDEYRVLRPAVPPRHAFLHDDGWALSMHVDRAASRALADLWALATRSRRSLVHLPLRGNVAPEGVEAAEPLDLVLLHHAAQFPLSRWPAVRARLGKGRPQTARPAPLPASADYRRLHHREYRDLLRFDVAARTLFVTGGPESFVREGARLRSLVTDGPSRSLDAHFCVELDAGRASRTCSGRLHIEYVSAATLRRNWT</sequence>
<keyword evidence="2" id="KW-1185">Reference proteome</keyword>
<dbReference type="Proteomes" id="UP000579945">
    <property type="component" value="Unassembled WGS sequence"/>
</dbReference>
<gene>
    <name evidence="1" type="ORF">FHR33_003923</name>
</gene>
<dbReference type="EMBL" id="JACIBV010000001">
    <property type="protein sequence ID" value="MBB3728063.1"/>
    <property type="molecule type" value="Genomic_DNA"/>
</dbReference>